<dbReference type="SUPFAM" id="SSF47923">
    <property type="entry name" value="Ypt/Rab-GAP domain of gyp1p"/>
    <property type="match status" value="1"/>
</dbReference>
<dbReference type="InterPro" id="IPR000195">
    <property type="entry name" value="Rab-GAP-TBC_dom"/>
</dbReference>
<dbReference type="OrthoDB" id="1680235at2759"/>
<protein>
    <submittedName>
        <fullName evidence="3">TBC1 domain family member 17</fullName>
    </submittedName>
</protein>
<dbReference type="EMBL" id="CACTIH010001931">
    <property type="protein sequence ID" value="CAA2969126.1"/>
    <property type="molecule type" value="Genomic_DNA"/>
</dbReference>
<dbReference type="InterPro" id="IPR035969">
    <property type="entry name" value="Rab-GAP_TBC_sf"/>
</dbReference>
<dbReference type="GO" id="GO:0005096">
    <property type="term" value="F:GTPase activator activity"/>
    <property type="evidence" value="ECO:0007669"/>
    <property type="project" value="TreeGrafter"/>
</dbReference>
<dbReference type="PANTHER" id="PTHR22957">
    <property type="entry name" value="TBC1 DOMAIN FAMILY MEMBER GTPASE-ACTIVATING PROTEIN"/>
    <property type="match status" value="1"/>
</dbReference>
<name>A0A8S0QTT9_OLEEU</name>
<feature type="signal peptide" evidence="1">
    <location>
        <begin position="1"/>
        <end position="18"/>
    </location>
</feature>
<dbReference type="PANTHER" id="PTHR22957:SF597">
    <property type="entry name" value="RAB-GAP TBC DOMAIN-CONTAINING PROTEIN"/>
    <property type="match status" value="1"/>
</dbReference>
<dbReference type="AlphaFoldDB" id="A0A8S0QTT9"/>
<proteinExistence type="predicted"/>
<feature type="chain" id="PRO_5035897738" evidence="1">
    <location>
        <begin position="19"/>
        <end position="120"/>
    </location>
</feature>
<keyword evidence="4" id="KW-1185">Reference proteome</keyword>
<evidence type="ECO:0000259" key="2">
    <source>
        <dbReference type="PROSITE" id="PS50086"/>
    </source>
</evidence>
<keyword evidence="1" id="KW-0732">Signal</keyword>
<comment type="caution">
    <text evidence="3">The sequence shown here is derived from an EMBL/GenBank/DDBJ whole genome shotgun (WGS) entry which is preliminary data.</text>
</comment>
<evidence type="ECO:0000313" key="3">
    <source>
        <dbReference type="EMBL" id="CAA2969126.1"/>
    </source>
</evidence>
<dbReference type="Pfam" id="PF00566">
    <property type="entry name" value="RabGAP-TBC"/>
    <property type="match status" value="1"/>
</dbReference>
<dbReference type="Gene3D" id="1.10.8.270">
    <property type="entry name" value="putative rabgap domain of human tbc1 domain family member 14 like domains"/>
    <property type="match status" value="1"/>
</dbReference>
<organism evidence="3 4">
    <name type="scientific">Olea europaea subsp. europaea</name>
    <dbReference type="NCBI Taxonomy" id="158383"/>
    <lineage>
        <taxon>Eukaryota</taxon>
        <taxon>Viridiplantae</taxon>
        <taxon>Streptophyta</taxon>
        <taxon>Embryophyta</taxon>
        <taxon>Tracheophyta</taxon>
        <taxon>Spermatophyta</taxon>
        <taxon>Magnoliopsida</taxon>
        <taxon>eudicotyledons</taxon>
        <taxon>Gunneridae</taxon>
        <taxon>Pentapetalae</taxon>
        <taxon>asterids</taxon>
        <taxon>lamiids</taxon>
        <taxon>Lamiales</taxon>
        <taxon>Oleaceae</taxon>
        <taxon>Oleeae</taxon>
        <taxon>Olea</taxon>
    </lineage>
</organism>
<evidence type="ECO:0000313" key="4">
    <source>
        <dbReference type="Proteomes" id="UP000594638"/>
    </source>
</evidence>
<dbReference type="Gramene" id="OE9A115175T1">
    <property type="protein sequence ID" value="OE9A115175C1"/>
    <property type="gene ID" value="OE9A115175"/>
</dbReference>
<gene>
    <name evidence="3" type="ORF">OLEA9_A115175</name>
</gene>
<accession>A0A8S0QTT9</accession>
<dbReference type="PROSITE" id="PS50086">
    <property type="entry name" value="TBC_RABGAP"/>
    <property type="match status" value="1"/>
</dbReference>
<reference evidence="3 4" key="1">
    <citation type="submission" date="2019-12" db="EMBL/GenBank/DDBJ databases">
        <authorList>
            <person name="Alioto T."/>
            <person name="Alioto T."/>
            <person name="Gomez Garrido J."/>
        </authorList>
    </citation>
    <scope>NUCLEOTIDE SEQUENCE [LARGE SCALE GENOMIC DNA]</scope>
</reference>
<evidence type="ECO:0000256" key="1">
    <source>
        <dbReference type="SAM" id="SignalP"/>
    </source>
</evidence>
<dbReference type="Proteomes" id="UP000594638">
    <property type="component" value="Unassembled WGS sequence"/>
</dbReference>
<sequence length="120" mass="14170">MQMLVKYLSLLLREMMLSIVLKRTLVFYERQKNLSKLWNILSVYAWFDKDVGYCQGMSDLCSPMIMLLEEADAFWCFEQLRNPWWRRLSVCFQNAYGVVSLRILFWGFIIPLGDDVGPGV</sequence>
<feature type="domain" description="Rab-GAP TBC" evidence="2">
    <location>
        <begin position="1"/>
        <end position="120"/>
    </location>
</feature>